<organism evidence="4 5">
    <name type="scientific">Aphanomyces stellatus</name>
    <dbReference type="NCBI Taxonomy" id="120398"/>
    <lineage>
        <taxon>Eukaryota</taxon>
        <taxon>Sar</taxon>
        <taxon>Stramenopiles</taxon>
        <taxon>Oomycota</taxon>
        <taxon>Saprolegniomycetes</taxon>
        <taxon>Saprolegniales</taxon>
        <taxon>Verrucalvaceae</taxon>
        <taxon>Aphanomyces</taxon>
    </lineage>
</organism>
<evidence type="ECO:0000313" key="3">
    <source>
        <dbReference type="EMBL" id="KAF0697134.1"/>
    </source>
</evidence>
<proteinExistence type="predicted"/>
<keyword evidence="1" id="KW-0175">Coiled coil</keyword>
<feature type="coiled-coil region" evidence="1">
    <location>
        <begin position="22"/>
        <end position="56"/>
    </location>
</feature>
<reference evidence="4 5" key="1">
    <citation type="submission" date="2019-03" db="EMBL/GenBank/DDBJ databases">
        <authorList>
            <person name="Gaulin E."/>
            <person name="Dumas B."/>
        </authorList>
    </citation>
    <scope>NUCLEOTIDE SEQUENCE [LARGE SCALE GENOMIC DNA]</scope>
    <source>
        <strain evidence="4">CBS 568.67</strain>
    </source>
</reference>
<dbReference type="Proteomes" id="UP000332933">
    <property type="component" value="Unassembled WGS sequence"/>
</dbReference>
<evidence type="ECO:0000256" key="2">
    <source>
        <dbReference type="SAM" id="MobiDB-lite"/>
    </source>
</evidence>
<evidence type="ECO:0000313" key="5">
    <source>
        <dbReference type="Proteomes" id="UP000332933"/>
    </source>
</evidence>
<dbReference type="EMBL" id="CAADRA010005362">
    <property type="protein sequence ID" value="VFT88982.1"/>
    <property type="molecule type" value="Genomic_DNA"/>
</dbReference>
<gene>
    <name evidence="4" type="primary">Aste57867_12128</name>
    <name evidence="3" type="ORF">As57867_012083</name>
    <name evidence="4" type="ORF">ASTE57867_12128</name>
</gene>
<keyword evidence="5" id="KW-1185">Reference proteome</keyword>
<protein>
    <submittedName>
        <fullName evidence="4">Aste57867_12128 protein</fullName>
    </submittedName>
</protein>
<reference evidence="3" key="2">
    <citation type="submission" date="2019-06" db="EMBL/GenBank/DDBJ databases">
        <title>Genomics analysis of Aphanomyces spp. identifies a new class of oomycete effector associated with host adaptation.</title>
        <authorList>
            <person name="Gaulin E."/>
        </authorList>
    </citation>
    <scope>NUCLEOTIDE SEQUENCE</scope>
    <source>
        <strain evidence="3">CBS 578.67</strain>
    </source>
</reference>
<sequence length="660" mass="74692">MLERTGLSPQVLLMTDMLQGIEDKLELLADAQDARLRKLEDALADWNDRVDAIEAKVRGLPERICRAMLHRRDSSVGYIPEDVEIAIHGLAEAVQASLNPTPVAVPNTYDTTSSISDTDMLDNNGSDVEEAPPKRPKLWRRPPAVQPLPSTITDAVVVEASHRQFQWPNGAWRRVPPKWALPKEQCRTMWVYWHRGDTATQIGRYRFLSGDDMQRKADKNGLSTLRSVMMKIDDAALSLVPYLDRLPKLSLRDFLAVFDHSFRVLQKTHTRVDTPRARRLAFPICLMNFTRLVMEEITRMAMINSLIPSEDALNDLSDLDLVAIFDGAYFIFVHRHPSGHFMGRLRLKQTKYESLAHETPQAWRFPKQTTCRLLWEYWFLGDGFSGIRPFGLIDTAGVDFADTTAELRLAKFLVDNLIDLAIDKQLVASEDAVHAMNRCDCMEVFDHVYPILFEDHPWGNLKSGGLTDMPMELYLWTDVCEALRHVRTSTTSTVEILGVPAQLANIERATDLSPSIHSIEGHSKFIPSTRKAIPTPDEANCPFLWSDGSRRQAPEDWSFPNLVCRDAWVGWFHGDLANQIGPYRLLRPLDVHTRDSKMALNNTRAIMDALIQIALARSPVPSEDALGNVMPDKVLRVFDAAYYILARPSVVHVIKDATSP</sequence>
<dbReference type="AlphaFoldDB" id="A0A485KVY7"/>
<dbReference type="EMBL" id="VJMH01005341">
    <property type="protein sequence ID" value="KAF0697134.1"/>
    <property type="molecule type" value="Genomic_DNA"/>
</dbReference>
<feature type="region of interest" description="Disordered" evidence="2">
    <location>
        <begin position="105"/>
        <end position="144"/>
    </location>
</feature>
<evidence type="ECO:0000256" key="1">
    <source>
        <dbReference type="SAM" id="Coils"/>
    </source>
</evidence>
<name>A0A485KVY7_9STRA</name>
<accession>A0A485KVY7</accession>
<evidence type="ECO:0000313" key="4">
    <source>
        <dbReference type="EMBL" id="VFT88982.1"/>
    </source>
</evidence>